<gene>
    <name evidence="1" type="ORF">QFC24_004565</name>
</gene>
<evidence type="ECO:0000313" key="2">
    <source>
        <dbReference type="Proteomes" id="UP001234202"/>
    </source>
</evidence>
<proteinExistence type="predicted"/>
<dbReference type="EMBL" id="JASBWV010000016">
    <property type="protein sequence ID" value="KAJ9121982.1"/>
    <property type="molecule type" value="Genomic_DNA"/>
</dbReference>
<sequence length="280" mass="31257">MVVETYLSLSKDRKCTLVYALNYKHTRDLLSAFRQAGVRARSLTGFSTSEERNITLADFAQGEFSVLIGSLLLVESASMPSVSNPSISPRQSFCFDQDKLFPLQVDCIFLARPTRLRIAFAQMVGRARLQAILQNRTKGNDAASLHDFAISEEESPIIEAGSAKELVHYEEEAAPFHASDGEDPFSRDCPEGRKARRMSRYAWVCCGTGRYILPISSEDCLSVTLVDQTFVIKWEGWVTRYLFFSRNEKIQIGHASDPHAAFGAADVMLEESLTRPGLAK</sequence>
<comment type="caution">
    <text evidence="1">The sequence shown here is derived from an EMBL/GenBank/DDBJ whole genome shotgun (WGS) entry which is preliminary data.</text>
</comment>
<name>A0ACC2XGY1_9TREE</name>
<reference evidence="1" key="1">
    <citation type="submission" date="2023-04" db="EMBL/GenBank/DDBJ databases">
        <title>Draft Genome sequencing of Naganishia species isolated from polar environments using Oxford Nanopore Technology.</title>
        <authorList>
            <person name="Leo P."/>
            <person name="Venkateswaran K."/>
        </authorList>
    </citation>
    <scope>NUCLEOTIDE SEQUENCE</scope>
    <source>
        <strain evidence="1">DBVPG 5303</strain>
    </source>
</reference>
<keyword evidence="2" id="KW-1185">Reference proteome</keyword>
<accession>A0ACC2XGY1</accession>
<evidence type="ECO:0000313" key="1">
    <source>
        <dbReference type="EMBL" id="KAJ9121982.1"/>
    </source>
</evidence>
<organism evidence="1 2">
    <name type="scientific">Naganishia onofrii</name>
    <dbReference type="NCBI Taxonomy" id="1851511"/>
    <lineage>
        <taxon>Eukaryota</taxon>
        <taxon>Fungi</taxon>
        <taxon>Dikarya</taxon>
        <taxon>Basidiomycota</taxon>
        <taxon>Agaricomycotina</taxon>
        <taxon>Tremellomycetes</taxon>
        <taxon>Filobasidiales</taxon>
        <taxon>Filobasidiaceae</taxon>
        <taxon>Naganishia</taxon>
    </lineage>
</organism>
<dbReference type="Proteomes" id="UP001234202">
    <property type="component" value="Unassembled WGS sequence"/>
</dbReference>
<protein>
    <submittedName>
        <fullName evidence="1">Uncharacterized protein</fullName>
    </submittedName>
</protein>